<dbReference type="InterPro" id="IPR045886">
    <property type="entry name" value="ThiF/MoeB/HesA"/>
</dbReference>
<evidence type="ECO:0000313" key="2">
    <source>
        <dbReference type="EMBL" id="RZT82238.1"/>
    </source>
</evidence>
<keyword evidence="2" id="KW-0808">Transferase</keyword>
<reference evidence="2 3" key="1">
    <citation type="submission" date="2019-02" db="EMBL/GenBank/DDBJ databases">
        <title>Sequencing the genomes of 1000 actinobacteria strains.</title>
        <authorList>
            <person name="Klenk H.-P."/>
        </authorList>
    </citation>
    <scope>NUCLEOTIDE SEQUENCE [LARGE SCALE GENOMIC DNA]</scope>
    <source>
        <strain evidence="2 3">DSM 45888</strain>
    </source>
</reference>
<accession>A0A4Q7UNT8</accession>
<comment type="caution">
    <text evidence="2">The sequence shown here is derived from an EMBL/GenBank/DDBJ whole genome shotgun (WGS) entry which is preliminary data.</text>
</comment>
<dbReference type="PANTHER" id="PTHR10953">
    <property type="entry name" value="UBIQUITIN-ACTIVATING ENZYME E1"/>
    <property type="match status" value="1"/>
</dbReference>
<keyword evidence="3" id="KW-1185">Reference proteome</keyword>
<evidence type="ECO:0000259" key="1">
    <source>
        <dbReference type="Pfam" id="PF00899"/>
    </source>
</evidence>
<dbReference type="EMBL" id="SHKK01000001">
    <property type="protein sequence ID" value="RZT82238.1"/>
    <property type="molecule type" value="Genomic_DNA"/>
</dbReference>
<protein>
    <submittedName>
        <fullName evidence="2">Molybdopterin/thiamine biosynthesis adenylyltransferase</fullName>
    </submittedName>
</protein>
<proteinExistence type="predicted"/>
<dbReference type="InterPro" id="IPR035985">
    <property type="entry name" value="Ubiquitin-activating_enz"/>
</dbReference>
<dbReference type="InterPro" id="IPR000594">
    <property type="entry name" value="ThiF_NAD_FAD-bd"/>
</dbReference>
<organism evidence="2 3">
    <name type="scientific">Micromonospora violae</name>
    <dbReference type="NCBI Taxonomy" id="1278207"/>
    <lineage>
        <taxon>Bacteria</taxon>
        <taxon>Bacillati</taxon>
        <taxon>Actinomycetota</taxon>
        <taxon>Actinomycetes</taxon>
        <taxon>Micromonosporales</taxon>
        <taxon>Micromonosporaceae</taxon>
        <taxon>Micromonospora</taxon>
    </lineage>
</organism>
<dbReference type="AlphaFoldDB" id="A0A4Q7UNT8"/>
<dbReference type="GO" id="GO:0008641">
    <property type="term" value="F:ubiquitin-like modifier activating enzyme activity"/>
    <property type="evidence" value="ECO:0007669"/>
    <property type="project" value="InterPro"/>
</dbReference>
<dbReference type="Pfam" id="PF00899">
    <property type="entry name" value="ThiF"/>
    <property type="match status" value="1"/>
</dbReference>
<dbReference type="GO" id="GO:0004792">
    <property type="term" value="F:thiosulfate-cyanide sulfurtransferase activity"/>
    <property type="evidence" value="ECO:0007669"/>
    <property type="project" value="TreeGrafter"/>
</dbReference>
<name>A0A4Q7UNT8_9ACTN</name>
<keyword evidence="2" id="KW-0548">Nucleotidyltransferase</keyword>
<dbReference type="Gene3D" id="3.40.50.720">
    <property type="entry name" value="NAD(P)-binding Rossmann-like Domain"/>
    <property type="match status" value="1"/>
</dbReference>
<sequence>MRQRAQVLVDGDDLLVLMRGRALKTADSVETRWLLTRVCEGVDPVQIAGPATGDRPAITAEVVQSTVADLEAIGALERLDVDHQQTPDDIGRNARTLEFLSTLEGAAGSRFDMHARVARSSVLLIGTGGLGSWIAYGLAAAGIGRLGLCDPDTVDLSNLNRSILFDRDSVGTLKVEAARDRLSRFSPDLRVEVFAERVEGPEDVARIGEGFDLIIGAADRPHRRIRRWVAGGSLRCGVPSLQAGGGRIGPLYIPGETSCAGCLQASLVLPGSRMDVLAEQPPEFPTRSPGSLAPFPAAESGMVVLEAYRYLSKMAPPATVNGYLSEGPNLFDGKRVELNPHPACSVCGTQ</sequence>
<feature type="domain" description="THIF-type NAD/FAD binding fold" evidence="1">
    <location>
        <begin position="115"/>
        <end position="345"/>
    </location>
</feature>
<dbReference type="SUPFAM" id="SSF69572">
    <property type="entry name" value="Activating enzymes of the ubiquitin-like proteins"/>
    <property type="match status" value="1"/>
</dbReference>
<dbReference type="GO" id="GO:0016779">
    <property type="term" value="F:nucleotidyltransferase activity"/>
    <property type="evidence" value="ECO:0007669"/>
    <property type="project" value="UniProtKB-KW"/>
</dbReference>
<dbReference type="Proteomes" id="UP000293781">
    <property type="component" value="Unassembled WGS sequence"/>
</dbReference>
<evidence type="ECO:0000313" key="3">
    <source>
        <dbReference type="Proteomes" id="UP000293781"/>
    </source>
</evidence>
<gene>
    <name evidence="2" type="ORF">EV382_5543</name>
</gene>
<dbReference type="PANTHER" id="PTHR10953:SF102">
    <property type="entry name" value="ADENYLYLTRANSFERASE AND SULFURTRANSFERASE MOCS3"/>
    <property type="match status" value="1"/>
</dbReference>
<dbReference type="GO" id="GO:0005737">
    <property type="term" value="C:cytoplasm"/>
    <property type="evidence" value="ECO:0007669"/>
    <property type="project" value="TreeGrafter"/>
</dbReference>